<keyword evidence="1" id="KW-0732">Signal</keyword>
<accession>A0A4P6D9F6</accession>
<reference evidence="2" key="1">
    <citation type="submission" date="2019-04" db="EMBL/GenBank/DDBJ databases">
        <title>Analysis of the testis transcriptome of the Chagas disease vector Rhodnius prolixus.</title>
        <authorList>
            <person name="Cesar J."/>
            <person name="Ribeiro J.M."/>
            <person name="Pereira M.H."/>
            <person name="Araujo R.N."/>
            <person name="Gontijo N.F."/>
            <person name="Pessoa G."/>
            <person name="Sant'Anna M.V."/>
            <person name="Sorgine M.H."/>
            <person name="Majerowicz D."/>
            <person name="Carvalho A.B."/>
            <person name="Braz G."/>
            <person name="Mesquita R."/>
            <person name="Lagerblad P.O."/>
            <person name="Koerich L.B."/>
        </authorList>
    </citation>
    <scope>NUCLEOTIDE SEQUENCE</scope>
</reference>
<name>A0A4P6D9F6_RHOPR</name>
<protein>
    <submittedName>
        <fullName evidence="2">Putative secreted protein panstrongylus lignarius</fullName>
    </submittedName>
</protein>
<feature type="chain" id="PRO_5020562663" evidence="1">
    <location>
        <begin position="20"/>
        <end position="235"/>
    </location>
</feature>
<evidence type="ECO:0000313" key="2">
    <source>
        <dbReference type="EMBL" id="MOY45797.1"/>
    </source>
</evidence>
<feature type="signal peptide" evidence="1">
    <location>
        <begin position="1"/>
        <end position="19"/>
    </location>
</feature>
<evidence type="ECO:0000256" key="1">
    <source>
        <dbReference type="SAM" id="SignalP"/>
    </source>
</evidence>
<dbReference type="AlphaFoldDB" id="A0A4P6D9F6"/>
<sequence length="235" mass="27063">MRLQHLLGLLVLINVKVHGQEDNQLPVLQQDKSAVRLKLEHWLKEKVGGLTNEIQETNYDLKSTLENHIKHGRLSIERTTTEALNNLDTRKQLIGTQCYQQSVQKLESAKLSSINEFLNCKNLTDAIHDVNQMIHETVNISTKALHNLEEMLIGLSECIVSDFFDAAQCMTNYIWKVINDVRRSKSEMSTYYELMKQLIVKFKAEINECLYQPSQNLKMQANLIMDSSRKCATKV</sequence>
<dbReference type="EMBL" id="GHKJ01000767">
    <property type="protein sequence ID" value="MOY45797.1"/>
    <property type="molecule type" value="Transcribed_RNA"/>
</dbReference>
<organism evidence="2">
    <name type="scientific">Rhodnius prolixus</name>
    <name type="common">Triatomid bug</name>
    <dbReference type="NCBI Taxonomy" id="13249"/>
    <lineage>
        <taxon>Eukaryota</taxon>
        <taxon>Metazoa</taxon>
        <taxon>Ecdysozoa</taxon>
        <taxon>Arthropoda</taxon>
        <taxon>Hexapoda</taxon>
        <taxon>Insecta</taxon>
        <taxon>Pterygota</taxon>
        <taxon>Neoptera</taxon>
        <taxon>Paraneoptera</taxon>
        <taxon>Hemiptera</taxon>
        <taxon>Heteroptera</taxon>
        <taxon>Panheteroptera</taxon>
        <taxon>Cimicomorpha</taxon>
        <taxon>Reduviidae</taxon>
        <taxon>Triatominae</taxon>
        <taxon>Rhodnius</taxon>
    </lineage>
</organism>
<proteinExistence type="predicted"/>